<feature type="active site" evidence="4">
    <location>
        <position position="45"/>
    </location>
</feature>
<evidence type="ECO:0000256" key="4">
    <source>
        <dbReference type="PROSITE-ProRule" id="PRU00050"/>
    </source>
</evidence>
<dbReference type="GO" id="GO:0006935">
    <property type="term" value="P:chemotaxis"/>
    <property type="evidence" value="ECO:0007669"/>
    <property type="project" value="UniProtKB-UniRule"/>
</dbReference>
<dbReference type="KEGG" id="mmai:sS8_4297"/>
<keyword evidence="4" id="KW-0145">Chemotaxis</keyword>
<name>A0A250KX79_9GAMM</name>
<dbReference type="EMBL" id="AP017928">
    <property type="protein sequence ID" value="BBA36227.1"/>
    <property type="molecule type" value="Genomic_DNA"/>
</dbReference>
<dbReference type="Gene3D" id="3.40.50.180">
    <property type="entry name" value="Methylesterase CheB, C-terminal domain"/>
    <property type="match status" value="1"/>
</dbReference>
<feature type="active site" evidence="4">
    <location>
        <position position="18"/>
    </location>
</feature>
<evidence type="ECO:0000256" key="1">
    <source>
        <dbReference type="ARBA" id="ARBA00022801"/>
    </source>
</evidence>
<accession>A0A250KX79</accession>
<evidence type="ECO:0000259" key="5">
    <source>
        <dbReference type="PROSITE" id="PS50122"/>
    </source>
</evidence>
<dbReference type="GO" id="GO:0008984">
    <property type="term" value="F:protein-glutamate methylesterase activity"/>
    <property type="evidence" value="ECO:0007669"/>
    <property type="project" value="UniProtKB-EC"/>
</dbReference>
<evidence type="ECO:0000256" key="2">
    <source>
        <dbReference type="ARBA" id="ARBA00039140"/>
    </source>
</evidence>
<gene>
    <name evidence="6" type="ORF">sS8_4297</name>
</gene>
<evidence type="ECO:0000256" key="3">
    <source>
        <dbReference type="ARBA" id="ARBA00048267"/>
    </source>
</evidence>
<dbReference type="CDD" id="cd16433">
    <property type="entry name" value="CheB"/>
    <property type="match status" value="1"/>
</dbReference>
<feature type="domain" description="CheB-type methylesterase" evidence="5">
    <location>
        <begin position="7"/>
        <end position="196"/>
    </location>
</feature>
<dbReference type="PANTHER" id="PTHR42872:SF6">
    <property type="entry name" value="PROTEIN-GLUTAMATE METHYLESTERASE_PROTEIN-GLUTAMINE GLUTAMINASE"/>
    <property type="match status" value="1"/>
</dbReference>
<dbReference type="InterPro" id="IPR000673">
    <property type="entry name" value="Sig_transdc_resp-reg_Me-estase"/>
</dbReference>
<evidence type="ECO:0000313" key="6">
    <source>
        <dbReference type="EMBL" id="BBA36227.1"/>
    </source>
</evidence>
<dbReference type="OrthoDB" id="9791760at2"/>
<dbReference type="GO" id="GO:0000156">
    <property type="term" value="F:phosphorelay response regulator activity"/>
    <property type="evidence" value="ECO:0007669"/>
    <property type="project" value="InterPro"/>
</dbReference>
<feature type="active site" evidence="4">
    <location>
        <position position="138"/>
    </location>
</feature>
<dbReference type="AlphaFoldDB" id="A0A250KX79"/>
<dbReference type="EC" id="3.1.1.61" evidence="2"/>
<comment type="catalytic activity">
    <reaction evidence="3">
        <text>[protein]-L-glutamate 5-O-methyl ester + H2O = L-glutamyl-[protein] + methanol + H(+)</text>
        <dbReference type="Rhea" id="RHEA:23236"/>
        <dbReference type="Rhea" id="RHEA-COMP:10208"/>
        <dbReference type="Rhea" id="RHEA-COMP:10311"/>
        <dbReference type="ChEBI" id="CHEBI:15377"/>
        <dbReference type="ChEBI" id="CHEBI:15378"/>
        <dbReference type="ChEBI" id="CHEBI:17790"/>
        <dbReference type="ChEBI" id="CHEBI:29973"/>
        <dbReference type="ChEBI" id="CHEBI:82795"/>
        <dbReference type="EC" id="3.1.1.61"/>
    </reaction>
</comment>
<dbReference type="Proteomes" id="UP000266313">
    <property type="component" value="Chromosome"/>
</dbReference>
<protein>
    <recommendedName>
        <fullName evidence="2">protein-glutamate methylesterase</fullName>
        <ecNumber evidence="2">3.1.1.61</ecNumber>
    </recommendedName>
</protein>
<dbReference type="RefSeq" id="WP_119631442.1">
    <property type="nucleotide sequence ID" value="NZ_AP017928.1"/>
</dbReference>
<dbReference type="PROSITE" id="PS50122">
    <property type="entry name" value="CHEB"/>
    <property type="match status" value="1"/>
</dbReference>
<dbReference type="GO" id="GO:0005737">
    <property type="term" value="C:cytoplasm"/>
    <property type="evidence" value="ECO:0007669"/>
    <property type="project" value="InterPro"/>
</dbReference>
<proteinExistence type="predicted"/>
<keyword evidence="7" id="KW-1185">Reference proteome</keyword>
<organism evidence="6 7">
    <name type="scientific">Methylocaldum marinum</name>
    <dbReference type="NCBI Taxonomy" id="1432792"/>
    <lineage>
        <taxon>Bacteria</taxon>
        <taxon>Pseudomonadati</taxon>
        <taxon>Pseudomonadota</taxon>
        <taxon>Gammaproteobacteria</taxon>
        <taxon>Methylococcales</taxon>
        <taxon>Methylococcaceae</taxon>
        <taxon>Methylocaldum</taxon>
    </lineage>
</organism>
<keyword evidence="1 4" id="KW-0378">Hydrolase</keyword>
<sequence>MASWLAPVLPEVIVVGGSAGALDALSILLADLPDDFAVPIVIVVHLPRRKRSALSEVLAAKLGRPVREPLDKEPVSASMIYVAPPDYHLLIDRGMTFALSVDEPVNFSLPSIDVLFESAARSLGGGAIGILLSGANADGAYGLKVIEDAGGLAFVQAPADAAMPAMPNAAIALCERAAVLPAAEIRAYLIRLAGRGGESGRKRYHDR</sequence>
<dbReference type="InterPro" id="IPR035909">
    <property type="entry name" value="CheB_C"/>
</dbReference>
<reference evidence="6 7" key="1">
    <citation type="submission" date="2016-12" db="EMBL/GenBank/DDBJ databases">
        <title>Genome sequencing of Methylocaldum marinum.</title>
        <authorList>
            <person name="Takeuchi M."/>
            <person name="Kamagata Y."/>
            <person name="Hiraoka S."/>
            <person name="Oshima K."/>
            <person name="Hattori M."/>
            <person name="Iwasaki W."/>
        </authorList>
    </citation>
    <scope>NUCLEOTIDE SEQUENCE [LARGE SCALE GENOMIC DNA]</scope>
    <source>
        <strain evidence="6 7">S8</strain>
    </source>
</reference>
<dbReference type="SUPFAM" id="SSF52738">
    <property type="entry name" value="Methylesterase CheB, C-terminal domain"/>
    <property type="match status" value="1"/>
</dbReference>
<dbReference type="PANTHER" id="PTHR42872">
    <property type="entry name" value="PROTEIN-GLUTAMATE METHYLESTERASE/PROTEIN-GLUTAMINE GLUTAMINASE"/>
    <property type="match status" value="1"/>
</dbReference>
<dbReference type="Pfam" id="PF01339">
    <property type="entry name" value="CheB_methylest"/>
    <property type="match status" value="1"/>
</dbReference>
<evidence type="ECO:0000313" key="7">
    <source>
        <dbReference type="Proteomes" id="UP000266313"/>
    </source>
</evidence>